<dbReference type="STRING" id="199441.BkAM31D_16720"/>
<organism evidence="1 2">
    <name type="scientific">Halalkalibacter krulwichiae</name>
    <dbReference type="NCBI Taxonomy" id="199441"/>
    <lineage>
        <taxon>Bacteria</taxon>
        <taxon>Bacillati</taxon>
        <taxon>Bacillota</taxon>
        <taxon>Bacilli</taxon>
        <taxon>Bacillales</taxon>
        <taxon>Bacillaceae</taxon>
        <taxon>Halalkalibacter</taxon>
    </lineage>
</organism>
<dbReference type="RefSeq" id="WP_066159191.1">
    <property type="nucleotide sequence ID" value="NZ_CP020814.1"/>
</dbReference>
<dbReference type="AlphaFoldDB" id="A0A1X9MFE3"/>
<gene>
    <name evidence="1" type="ORF">BkAM31D_16720</name>
</gene>
<dbReference type="EMBL" id="CP020814">
    <property type="protein sequence ID" value="ARK31364.1"/>
    <property type="molecule type" value="Genomic_DNA"/>
</dbReference>
<dbReference type="Proteomes" id="UP000193006">
    <property type="component" value="Chromosome"/>
</dbReference>
<evidence type="ECO:0000313" key="1">
    <source>
        <dbReference type="EMBL" id="ARK31364.1"/>
    </source>
</evidence>
<name>A0A1X9MFE3_9BACI</name>
<accession>A0A1X9MFE3</accession>
<keyword evidence="2" id="KW-1185">Reference proteome</keyword>
<dbReference type="KEGG" id="bkw:BkAM31D_16720"/>
<sequence length="134" mass="15565" precursor="true">MRKSFFVSILVIAFLIVNGCSHNTIEKIKADYFDIGLGQSLYSGYNKVEQETVQSFVDAYNQIEYIGQTNQQINYDKAITITFVFNDQISGMLVLDDKGIFHLHDNVEENYKIEPNNDLYEQAIEIYNDLKQQY</sequence>
<reference evidence="1 2" key="1">
    <citation type="submission" date="2017-04" db="EMBL/GenBank/DDBJ databases">
        <title>Bacillus krulwichiae AM31D Genome sequencing and assembly.</title>
        <authorList>
            <person name="Krulwich T.A."/>
            <person name="Anastor L."/>
            <person name="Ehrlich R."/>
            <person name="Ehrlich G.D."/>
            <person name="Janto B."/>
        </authorList>
    </citation>
    <scope>NUCLEOTIDE SEQUENCE [LARGE SCALE GENOMIC DNA]</scope>
    <source>
        <strain evidence="1 2">AM31D</strain>
    </source>
</reference>
<evidence type="ECO:0000313" key="2">
    <source>
        <dbReference type="Proteomes" id="UP000193006"/>
    </source>
</evidence>
<protein>
    <submittedName>
        <fullName evidence="1">Uncharacterized protein</fullName>
    </submittedName>
</protein>
<proteinExistence type="predicted"/>